<keyword evidence="1" id="KW-0808">Transferase</keyword>
<evidence type="ECO:0000256" key="2">
    <source>
        <dbReference type="ARBA" id="ARBA00023315"/>
    </source>
</evidence>
<comment type="caution">
    <text evidence="3">The sequence shown here is derived from an EMBL/GenBank/DDBJ whole genome shotgun (WGS) entry which is preliminary data.</text>
</comment>
<evidence type="ECO:0000256" key="1">
    <source>
        <dbReference type="ARBA" id="ARBA00022679"/>
    </source>
</evidence>
<proteinExistence type="predicted"/>
<evidence type="ECO:0000313" key="4">
    <source>
        <dbReference type="Proteomes" id="UP001280581"/>
    </source>
</evidence>
<dbReference type="InterPro" id="IPR023213">
    <property type="entry name" value="CAT-like_dom_sf"/>
</dbReference>
<dbReference type="AlphaFoldDB" id="A0AAN6RFR9"/>
<name>A0AAN6RFR9_9PLEO</name>
<dbReference type="EMBL" id="WVTA01000010">
    <property type="protein sequence ID" value="KAK3203675.1"/>
    <property type="molecule type" value="Genomic_DNA"/>
</dbReference>
<accession>A0AAN6RFR9</accession>
<dbReference type="Proteomes" id="UP001280581">
    <property type="component" value="Unassembled WGS sequence"/>
</dbReference>
<sequence>MKDFSLSILDQTMFRMYVRHLMFFEFPDPGNYEDAVNALQVGFAITMRQIPFLAGDVRLSDPEMGRVALQYPSVISDELLAERFTSNRNHIGNPELNYSNMEKAGFPPIPTWRDVFCPELLRSHPGHDDEFAEGLISFKKGQSVPVLAAQATLIRGGLVMSVYSHHSVIDGTGIAKVYQIWSGHTKRHNLMPIPVSPEDCGDIHADPESQRCLLNKLAESSDTIDCPEVRFPGSPRSAPTLREKPYKLASRIFVFPETKISDLATKLTKATNRRTSSFVALASLMWTNISIARSATLTKHNILNTKLGIAFDHRRNFDSNFKDTYLGNCVTEVQASCPVSEMLSTPPDDSNHGEQLLPAALAISEKLDTIDLNWLKPRLNLFSRTSNSWQLRADADEKNGPDLFVTSWMYIGTDCAWGIPGTTTEGPVAIRKPQAHVEGLIHFLPKVRRENGIPVLEVLLCLEESEVEKLVRRLEDERWVVRTIDA</sequence>
<reference evidence="3 4" key="1">
    <citation type="submission" date="2021-02" db="EMBL/GenBank/DDBJ databases">
        <title>Genome assembly of Pseudopithomyces chartarum.</title>
        <authorList>
            <person name="Jauregui R."/>
            <person name="Singh J."/>
            <person name="Voisey C."/>
        </authorList>
    </citation>
    <scope>NUCLEOTIDE SEQUENCE [LARGE SCALE GENOMIC DNA]</scope>
    <source>
        <strain evidence="3 4">AGR01</strain>
    </source>
</reference>
<keyword evidence="4" id="KW-1185">Reference proteome</keyword>
<keyword evidence="2" id="KW-0012">Acyltransferase</keyword>
<dbReference type="PANTHER" id="PTHR31625">
    <property type="match status" value="1"/>
</dbReference>
<dbReference type="Gene3D" id="3.30.559.10">
    <property type="entry name" value="Chloramphenicol acetyltransferase-like domain"/>
    <property type="match status" value="2"/>
</dbReference>
<protein>
    <recommendedName>
        <fullName evidence="5">Trichothecene 3-O-acetyltransferase</fullName>
    </recommendedName>
</protein>
<dbReference type="GO" id="GO:0016747">
    <property type="term" value="F:acyltransferase activity, transferring groups other than amino-acyl groups"/>
    <property type="evidence" value="ECO:0007669"/>
    <property type="project" value="UniProtKB-ARBA"/>
</dbReference>
<dbReference type="Pfam" id="PF02458">
    <property type="entry name" value="Transferase"/>
    <property type="match status" value="1"/>
</dbReference>
<organism evidence="3 4">
    <name type="scientific">Pseudopithomyces chartarum</name>
    <dbReference type="NCBI Taxonomy" id="1892770"/>
    <lineage>
        <taxon>Eukaryota</taxon>
        <taxon>Fungi</taxon>
        <taxon>Dikarya</taxon>
        <taxon>Ascomycota</taxon>
        <taxon>Pezizomycotina</taxon>
        <taxon>Dothideomycetes</taxon>
        <taxon>Pleosporomycetidae</taxon>
        <taxon>Pleosporales</taxon>
        <taxon>Massarineae</taxon>
        <taxon>Didymosphaeriaceae</taxon>
        <taxon>Pseudopithomyces</taxon>
    </lineage>
</organism>
<evidence type="ECO:0008006" key="5">
    <source>
        <dbReference type="Google" id="ProtNLM"/>
    </source>
</evidence>
<gene>
    <name evidence="3" type="ORF">GRF29_106g318757</name>
</gene>
<evidence type="ECO:0000313" key="3">
    <source>
        <dbReference type="EMBL" id="KAK3203675.1"/>
    </source>
</evidence>
<dbReference type="InterPro" id="IPR051504">
    <property type="entry name" value="Plant_metabolite_acyltrans"/>
</dbReference>